<sequence length="564" mass="66174">MKKGDYTENKRVKLWINRVKLFKKALNKKIQTYLSKIINRFNSIMNTPKKDLIFFFFLIGSIIGVNNPCLQAQSGIKSDGYNKIYYDNGNLASEGFSEQGKPNGYWKTYHENGNIKSEGNRVDFQLSGIWKFYDEEGKKIKEITYEDGRKNGKTRDFNASGALTQVTEYKNDSIHGIRLNYFPDGKLKQKTPYKGNLKDGEARIYAKEDGRAIWLIRYEKDAVINREAINRFNAEGEKTGLWIEFHPNEVKKLEGSYQNGKREGIFKEYDENGKLLNIYDYSNGELVDNETSLDVIEQDKYYYPSGKIKRIETKQGSRKQGFTKTFDEDGNVILSQIFINDTLYAEGNTDELGRKIGLWKFYWKNGKLKSTGNFNVGLKNGAWKYYFETGELEQEGFWKNDKLDGEWIWYFKDGKTRCIMHFVNGKEDGDYLEYDQYNYVVAEGKYVEGLKDGTWYYSGGDHVEKGKYRDGLKDGVWEYYHYEIEPESLMFKGKFRDGAPDGYHVYYHKKDVPFMIKQYKAGIKNGEFIWYFEDGMERYKLRYEMDELKSVNGVPFKNIDEYVE</sequence>
<organism evidence="1 2">
    <name type="scientific">Luteibaculum oceani</name>
    <dbReference type="NCBI Taxonomy" id="1294296"/>
    <lineage>
        <taxon>Bacteria</taxon>
        <taxon>Pseudomonadati</taxon>
        <taxon>Bacteroidota</taxon>
        <taxon>Flavobacteriia</taxon>
        <taxon>Flavobacteriales</taxon>
        <taxon>Luteibaculaceae</taxon>
        <taxon>Luteibaculum</taxon>
    </lineage>
</organism>
<comment type="caution">
    <text evidence="1">The sequence shown here is derived from an EMBL/GenBank/DDBJ whole genome shotgun (WGS) entry which is preliminary data.</text>
</comment>
<dbReference type="Gene3D" id="2.20.110.10">
    <property type="entry name" value="Histone H3 K4-specific methyltransferase SET7/9 N-terminal domain"/>
    <property type="match status" value="5"/>
</dbReference>
<proteinExistence type="predicted"/>
<dbReference type="InterPro" id="IPR011652">
    <property type="entry name" value="MORN_2"/>
</dbReference>
<gene>
    <name evidence="1" type="ORF">FRX97_01665</name>
</gene>
<dbReference type="OrthoDB" id="7342920at2"/>
<reference evidence="1 2" key="1">
    <citation type="submission" date="2019-08" db="EMBL/GenBank/DDBJ databases">
        <title>Genome of Luteibaculum oceani JCM 18817.</title>
        <authorList>
            <person name="Bowman J.P."/>
        </authorList>
    </citation>
    <scope>NUCLEOTIDE SEQUENCE [LARGE SCALE GENOMIC DNA]</scope>
    <source>
        <strain evidence="1 2">JCM 18817</strain>
    </source>
</reference>
<dbReference type="Pfam" id="PF07661">
    <property type="entry name" value="MORN_2"/>
    <property type="match status" value="9"/>
</dbReference>
<dbReference type="PANTHER" id="PTHR33706">
    <property type="entry name" value="MORN VARIANT REPEAT PROTEIN"/>
    <property type="match status" value="1"/>
</dbReference>
<dbReference type="SUPFAM" id="SSF82185">
    <property type="entry name" value="Histone H3 K4-specific methyltransferase SET7/9 N-terminal domain"/>
    <property type="match status" value="4"/>
</dbReference>
<protein>
    <submittedName>
        <fullName evidence="1">Toxin-antitoxin system YwqK family antitoxin</fullName>
    </submittedName>
</protein>
<accession>A0A5C6VPT8</accession>
<evidence type="ECO:0000313" key="1">
    <source>
        <dbReference type="EMBL" id="TXC85358.1"/>
    </source>
</evidence>
<dbReference type="AlphaFoldDB" id="A0A5C6VPT8"/>
<evidence type="ECO:0000313" key="2">
    <source>
        <dbReference type="Proteomes" id="UP000321168"/>
    </source>
</evidence>
<dbReference type="RefSeq" id="WP_147012717.1">
    <property type="nucleotide sequence ID" value="NZ_VORB01000001.1"/>
</dbReference>
<dbReference type="Proteomes" id="UP000321168">
    <property type="component" value="Unassembled WGS sequence"/>
</dbReference>
<keyword evidence="2" id="KW-1185">Reference proteome</keyword>
<name>A0A5C6VPT8_9FLAO</name>
<dbReference type="PANTHER" id="PTHR33706:SF1">
    <property type="entry name" value="TPR REPEAT PROTEIN"/>
    <property type="match status" value="1"/>
</dbReference>
<dbReference type="Gene3D" id="3.90.930.1">
    <property type="match status" value="1"/>
</dbReference>
<dbReference type="EMBL" id="VORB01000001">
    <property type="protein sequence ID" value="TXC85358.1"/>
    <property type="molecule type" value="Genomic_DNA"/>
</dbReference>